<feature type="compositionally biased region" description="Low complexity" evidence="1">
    <location>
        <begin position="830"/>
        <end position="839"/>
    </location>
</feature>
<protein>
    <recommendedName>
        <fullName evidence="4">Swt1-like HEPN domain-containing protein</fullName>
    </recommendedName>
</protein>
<accession>A0A128ET89</accession>
<organism evidence="2 3">
    <name type="scientific">Grimontia celer</name>
    <dbReference type="NCBI Taxonomy" id="1796497"/>
    <lineage>
        <taxon>Bacteria</taxon>
        <taxon>Pseudomonadati</taxon>
        <taxon>Pseudomonadota</taxon>
        <taxon>Gammaproteobacteria</taxon>
        <taxon>Vibrionales</taxon>
        <taxon>Vibrionaceae</taxon>
        <taxon>Grimontia</taxon>
    </lineage>
</organism>
<dbReference type="Pfam" id="PF04465">
    <property type="entry name" value="DUF499"/>
    <property type="match status" value="1"/>
</dbReference>
<evidence type="ECO:0000256" key="1">
    <source>
        <dbReference type="SAM" id="MobiDB-lite"/>
    </source>
</evidence>
<feature type="compositionally biased region" description="Gly residues" evidence="1">
    <location>
        <begin position="840"/>
        <end position="851"/>
    </location>
</feature>
<evidence type="ECO:0008006" key="4">
    <source>
        <dbReference type="Google" id="ProtNLM"/>
    </source>
</evidence>
<dbReference type="Proteomes" id="UP000071641">
    <property type="component" value="Unassembled WGS sequence"/>
</dbReference>
<dbReference type="EMBL" id="FIZX01000001">
    <property type="protein sequence ID" value="CZF77176.1"/>
    <property type="molecule type" value="Genomic_DNA"/>
</dbReference>
<evidence type="ECO:0000313" key="2">
    <source>
        <dbReference type="EMBL" id="CZF77176.1"/>
    </source>
</evidence>
<keyword evidence="3" id="KW-1185">Reference proteome</keyword>
<evidence type="ECO:0000313" key="3">
    <source>
        <dbReference type="Proteomes" id="UP000071641"/>
    </source>
</evidence>
<dbReference type="OrthoDB" id="9757917at2"/>
<sequence>MSLKPWREIARPHKDVLEGTFKQSEFAADISQVASGNATAEYQDAEKFFSRTFITEGMRLLLISVAQRLAGQGGDPVIQLQTAFGGGKTHTMLSVFHLASRKVSTDKLTGVPPLLDEAGIHDLPSAKVAVIDGIKLSPSQPQQHGSVSANTLWGELAWQLLGEEGYAMVAQSDADGTSPGKEVVRQLVEKAAPCVILIDELVAFVRQLEIGKQFNAGTFDSNISFIQALTEAMKSVPNAILLASLPESELEVGGTMGQRALESLEKYFARVESVWKPVASNEAFEIVRRRLFEFAGERAEVEGISRQFSDFYRANSDKFPLETQSNVYFDRLCQSYPVHPEVFDRLYEDWSTLDKFQRTRGVLQYMAIVIHRLWNSDNKDALIMPGSIALDDSNVRNKSIHYLPQGWEPVLEKEVDGPRSEPVSIDGHDTRFGSVQAARRAMRTIFLGSAPSNAEQGVKGVNQEHILLGCVQPGQTIGVFEDVLKRLRDRLHYLYSEQDRYYLDTRPNLRREMESRKHHIQDRDELLPLLKDRVNRVFGRNHCFGGIHVFTPSGDVPDDYASGPRLVVLPPSAAHSRGESNQAYEAAEEILRNRGEQPRQKQNRLIFFAADYDVVSRLKEAGRIYLAWRSIVTDVNDGKLDLTVSLSKQAKRNMDAAEQSLNQVIREAYKWILCPVEEFVKGKPQLEWESVAVSPASQNLVAEIENKLKEEEWLISEWSPIHLRNTLQRWYLKEGVTEVGALKVLQDSCRYLYLPRLVNDQVFKNAIIAGLTSEDYFGFASGKDGDRYLGFTFGNGSMLMLDDSSLLIEREAAIDYRERTKPAPQPEVLDPTGDGVTDTGNGGTGPTGGGTTNPAPEIPTSSIGQNVQSVAKKQFYGAIELDPLRAKMDFATIVDEVIQQFTAKVGVEVTISIDIQAHAQDGFDEALQRTIKENCSVLRFNSSEFEE</sequence>
<name>A0A128ET89_9GAMM</name>
<dbReference type="AlphaFoldDB" id="A0A128ET89"/>
<gene>
    <name evidence="2" type="ORF">GCE9029_00053</name>
</gene>
<dbReference type="STRING" id="1796497.GCE9029_00053"/>
<feature type="region of interest" description="Disordered" evidence="1">
    <location>
        <begin position="820"/>
        <end position="863"/>
    </location>
</feature>
<reference evidence="3" key="1">
    <citation type="submission" date="2016-02" db="EMBL/GenBank/DDBJ databases">
        <authorList>
            <person name="Rodrigo-Torres Lidia"/>
            <person name="Arahal R.David."/>
        </authorList>
    </citation>
    <scope>NUCLEOTIDE SEQUENCE [LARGE SCALE GENOMIC DNA]</scope>
    <source>
        <strain evidence="3">CECT 9029</strain>
    </source>
</reference>
<dbReference type="RefSeq" id="WP_062660547.1">
    <property type="nucleotide sequence ID" value="NZ_FIZX01000001.1"/>
</dbReference>
<dbReference type="InterPro" id="IPR007555">
    <property type="entry name" value="DUF499"/>
</dbReference>
<proteinExistence type="predicted"/>